<dbReference type="GO" id="GO:0046872">
    <property type="term" value="F:metal ion binding"/>
    <property type="evidence" value="ECO:0007669"/>
    <property type="project" value="UniProtKB-KW"/>
</dbReference>
<dbReference type="AlphaFoldDB" id="A0A9P8NT87"/>
<comment type="catalytic activity">
    <reaction evidence="7">
        <text>7,8-dihydropteroate + L-glutamate + ATP = 7,8-dihydrofolate + ADP + phosphate + H(+)</text>
        <dbReference type="Rhea" id="RHEA:23584"/>
        <dbReference type="ChEBI" id="CHEBI:15378"/>
        <dbReference type="ChEBI" id="CHEBI:17839"/>
        <dbReference type="ChEBI" id="CHEBI:29985"/>
        <dbReference type="ChEBI" id="CHEBI:30616"/>
        <dbReference type="ChEBI" id="CHEBI:43474"/>
        <dbReference type="ChEBI" id="CHEBI:57451"/>
        <dbReference type="ChEBI" id="CHEBI:456216"/>
        <dbReference type="EC" id="6.3.2.12"/>
    </reaction>
</comment>
<dbReference type="InterPro" id="IPR036615">
    <property type="entry name" value="Mur_ligase_C_dom_sf"/>
</dbReference>
<dbReference type="Proteomes" id="UP000788993">
    <property type="component" value="Unassembled WGS sequence"/>
</dbReference>
<proteinExistence type="inferred from homology"/>
<dbReference type="SUPFAM" id="SSF53623">
    <property type="entry name" value="MurD-like peptide ligases, catalytic domain"/>
    <property type="match status" value="1"/>
</dbReference>
<sequence>MGIDLQLNRVKTLLSKLDFSPKFKVVHIAGTNGKGSVSSYVSHVLTAQGIRNGRLNSPHLLYKWDSVQINDKAVPQRDFAAAEEHVREVDHRDNINCTEFEVLTCTALHMFNAKRVRVAVLETGLGGRLDATNVLAAANTLCTAITKIGLDHEHLLGSTLEKIAYEKAGIIKDGVPCVVDGSNTGSVLRTIEHLARKKGSEYLPVSDSPAQKFERLGACLGDFRTNLQGEYQQMNLSVALGILNVISRSLPIGKDAVELGIRNTSWPGRLQKLNLKLRSDEVPVLLDGAHNSEAAEQLSKYLGSSRSTGVTFVIAMTSGKDVSGLLQPLIKPQDTVIFTRFSEPVDGMPWIESYSPEELFNKARLTVDSTIQPNLEAALSAAQNTQKPIVICGSLYLVAEVLRLHLRNGGVQTW</sequence>
<keyword evidence="9" id="KW-1185">Reference proteome</keyword>
<dbReference type="GO" id="GO:0005524">
    <property type="term" value="F:ATP binding"/>
    <property type="evidence" value="ECO:0007669"/>
    <property type="project" value="UniProtKB-KW"/>
</dbReference>
<dbReference type="PANTHER" id="PTHR11136">
    <property type="entry name" value="FOLYLPOLYGLUTAMATE SYNTHASE-RELATED"/>
    <property type="match status" value="1"/>
</dbReference>
<dbReference type="PIRSF" id="PIRSF001563">
    <property type="entry name" value="Folylpolyglu_synth"/>
    <property type="match status" value="1"/>
</dbReference>
<dbReference type="OrthoDB" id="5212574at2759"/>
<dbReference type="PROSITE" id="PS01012">
    <property type="entry name" value="FOLYLPOLYGLU_SYNT_2"/>
    <property type="match status" value="1"/>
</dbReference>
<keyword evidence="5 7" id="KW-0067">ATP-binding</keyword>
<gene>
    <name evidence="8" type="ORF">OGATHE_006685</name>
</gene>
<dbReference type="EC" id="6.3.2.12" evidence="7"/>
<dbReference type="GO" id="GO:0005829">
    <property type="term" value="C:cytosol"/>
    <property type="evidence" value="ECO:0007669"/>
    <property type="project" value="TreeGrafter"/>
</dbReference>
<reference evidence="8" key="2">
    <citation type="submission" date="2021-01" db="EMBL/GenBank/DDBJ databases">
        <authorList>
            <person name="Schikora-Tamarit M.A."/>
        </authorList>
    </citation>
    <scope>NUCLEOTIDE SEQUENCE</scope>
    <source>
        <strain evidence="8">NCAIM Y.01608</strain>
    </source>
</reference>
<evidence type="ECO:0000256" key="6">
    <source>
        <dbReference type="ARBA" id="ARBA00022842"/>
    </source>
</evidence>
<name>A0A9P8NT87_9ASCO</name>
<dbReference type="NCBIfam" id="TIGR01499">
    <property type="entry name" value="folC"/>
    <property type="match status" value="1"/>
</dbReference>
<dbReference type="Gene3D" id="3.90.190.20">
    <property type="entry name" value="Mur ligase, C-terminal domain"/>
    <property type="match status" value="1"/>
</dbReference>
<dbReference type="PROSITE" id="PS01011">
    <property type="entry name" value="FOLYLPOLYGLU_SYNT_1"/>
    <property type="match status" value="1"/>
</dbReference>
<evidence type="ECO:0000313" key="8">
    <source>
        <dbReference type="EMBL" id="KAH3658959.1"/>
    </source>
</evidence>
<dbReference type="InterPro" id="IPR036565">
    <property type="entry name" value="Mur-like_cat_sf"/>
</dbReference>
<organism evidence="8 9">
    <name type="scientific">Ogataea polymorpha</name>
    <dbReference type="NCBI Taxonomy" id="460523"/>
    <lineage>
        <taxon>Eukaryota</taxon>
        <taxon>Fungi</taxon>
        <taxon>Dikarya</taxon>
        <taxon>Ascomycota</taxon>
        <taxon>Saccharomycotina</taxon>
        <taxon>Pichiomycetes</taxon>
        <taxon>Pichiales</taxon>
        <taxon>Pichiaceae</taxon>
        <taxon>Ogataea</taxon>
    </lineage>
</organism>
<evidence type="ECO:0000256" key="5">
    <source>
        <dbReference type="ARBA" id="ARBA00022840"/>
    </source>
</evidence>
<keyword evidence="7" id="KW-0554">One-carbon metabolism</keyword>
<evidence type="ECO:0000256" key="2">
    <source>
        <dbReference type="ARBA" id="ARBA00022598"/>
    </source>
</evidence>
<keyword evidence="6" id="KW-0460">Magnesium</keyword>
<protein>
    <recommendedName>
        <fullName evidence="7">Dihydrofolate synthetase</fullName>
        <ecNumber evidence="7">6.3.2.12</ecNumber>
    </recommendedName>
</protein>
<dbReference type="SUPFAM" id="SSF53244">
    <property type="entry name" value="MurD-like peptide ligases, peptide-binding domain"/>
    <property type="match status" value="1"/>
</dbReference>
<evidence type="ECO:0000256" key="7">
    <source>
        <dbReference type="PIRNR" id="PIRNR001563"/>
    </source>
</evidence>
<accession>A0A9P8NT87</accession>
<dbReference type="GO" id="GO:0008841">
    <property type="term" value="F:dihydrofolate synthase activity"/>
    <property type="evidence" value="ECO:0007669"/>
    <property type="project" value="UniProtKB-EC"/>
</dbReference>
<dbReference type="GO" id="GO:0005739">
    <property type="term" value="C:mitochondrion"/>
    <property type="evidence" value="ECO:0007669"/>
    <property type="project" value="TreeGrafter"/>
</dbReference>
<evidence type="ECO:0000256" key="1">
    <source>
        <dbReference type="ARBA" id="ARBA00008276"/>
    </source>
</evidence>
<evidence type="ECO:0000256" key="3">
    <source>
        <dbReference type="ARBA" id="ARBA00022723"/>
    </source>
</evidence>
<dbReference type="Gene3D" id="3.40.1190.10">
    <property type="entry name" value="Mur-like, catalytic domain"/>
    <property type="match status" value="1"/>
</dbReference>
<dbReference type="InterPro" id="IPR001645">
    <property type="entry name" value="Folylpolyglutamate_synth"/>
</dbReference>
<comment type="pathway">
    <text evidence="7">Cofactor biosynthesis; tetrahydrofolylpolyglutamate biosynthesis.</text>
</comment>
<keyword evidence="3" id="KW-0479">Metal-binding</keyword>
<dbReference type="GO" id="GO:0006730">
    <property type="term" value="P:one-carbon metabolic process"/>
    <property type="evidence" value="ECO:0007669"/>
    <property type="project" value="UniProtKB-KW"/>
</dbReference>
<keyword evidence="2 7" id="KW-0436">Ligase</keyword>
<dbReference type="InterPro" id="IPR018109">
    <property type="entry name" value="Folylpolyglutamate_synth_CS"/>
</dbReference>
<comment type="caution">
    <text evidence="8">The sequence shown here is derived from an EMBL/GenBank/DDBJ whole genome shotgun (WGS) entry which is preliminary data.</text>
</comment>
<dbReference type="GO" id="GO:0004326">
    <property type="term" value="F:tetrahydrofolylpolyglutamate synthase activity"/>
    <property type="evidence" value="ECO:0007669"/>
    <property type="project" value="InterPro"/>
</dbReference>
<reference evidence="8" key="1">
    <citation type="journal article" date="2021" name="Open Biol.">
        <title>Shared evolutionary footprints suggest mitochondrial oxidative damage underlies multiple complex I losses in fungi.</title>
        <authorList>
            <person name="Schikora-Tamarit M.A."/>
            <person name="Marcet-Houben M."/>
            <person name="Nosek J."/>
            <person name="Gabaldon T."/>
        </authorList>
    </citation>
    <scope>NUCLEOTIDE SEQUENCE</scope>
    <source>
        <strain evidence="8">NCAIM Y.01608</strain>
    </source>
</reference>
<comment type="similarity">
    <text evidence="1 7">Belongs to the folylpolyglutamate synthase family.</text>
</comment>
<dbReference type="EMBL" id="JAEUBD010001571">
    <property type="protein sequence ID" value="KAH3658959.1"/>
    <property type="molecule type" value="Genomic_DNA"/>
</dbReference>
<dbReference type="PANTHER" id="PTHR11136:SF0">
    <property type="entry name" value="DIHYDROFOLATE SYNTHETASE-RELATED"/>
    <property type="match status" value="1"/>
</dbReference>
<evidence type="ECO:0000313" key="9">
    <source>
        <dbReference type="Proteomes" id="UP000788993"/>
    </source>
</evidence>
<keyword evidence="4 7" id="KW-0547">Nucleotide-binding</keyword>
<evidence type="ECO:0000256" key="4">
    <source>
        <dbReference type="ARBA" id="ARBA00022741"/>
    </source>
</evidence>